<sequence length="1021" mass="110603">MNRLLKLATGFMIFSLAQQGTAGETESSTSSHLLGSTDLVTGLTTLHQTEAGRKALEDNLAVSIAVNNKATKEQQQQALYDNTLLALLGSMGNGLLVADALGGTMKDVFFENVTIEIDPTTYQNVGKSFSKNFTDLFTQVNLMVSLENDFAKQYFANGLVNGEPVLDFELPEGGIFGAYDSAYQDQVNNGGRPNGHGNARPVQVSPESIITFDGTDFFGNNASSQGDAISTIENSPAYPSGHSAFGFASTQLFALMVPERYQEFMLRGAEYGNSRVVLGVHYGLDVIAARIMTTHAVAQMMNNNPDYLNQEIGMLGSNITTTDDFQKLFLAAQTDLREMLELGCNSTIAECNQASGPKKSQEERDREREAYRLSLTYGLDPVGDTTLEAVVPEGAEILIATRYPYLSKEQRREVLRTTMIESGHALDDGSGWARLNLYDAAGGYGDLAGETIVNMDTSRGGLNAYDEWNNHITGVGSLEKQGTGVLELSGNSTFTGPTTISGGALIISGSLVSDVTVKKDALLQGNGAIGALRVEAGATVAASKDGVLKVNGDVEFNQATYLLALDPAILQSSEASSSMITGIESKGAIRLNDSEISLSLTNPTGNLLQESAGTMIGKEITVLKAEEGIEGSLAIKENNYLFISPTFSVNEDVATFKVDRNNIAFSTYAGNQNQRNVANAIEFLGVGNGIYESIAFAEDARYLGSAYQQLSGKIYADLKSATINESHHVKDALLQRLLISSQEKNSKTVWGNLYGSWGKTKDRDNMLGFSSNTQGMILGVDSGWQNAMLFGAALGYSKMRFDSDEVSKKYDQHNYHLSIFGGMLIDQWQLNGGISHSWHKANVDRSVSYAQNYGQYHTDYKMQITQVFADIGYKVQLSESSIISPFVNMAFISAKNSGFSEDGYGRLAALTANSQRSNHFISTVGLRLHSNFGEESPFSFNGEIGLQNQWGSLDRDLKLRFSSGISEFEVQSISAARSAAVLKANLQYNASDNSVLTFGYNGTWSNKQHDNSVNLGLKIYF</sequence>
<gene>
    <name evidence="4" type="ORF">MMG00_13835</name>
</gene>
<reference evidence="4 5" key="1">
    <citation type="submission" date="2022-03" db="EMBL/GenBank/DDBJ databases">
        <title>Ignatzschineria rhizosphaerae HR5S32.</title>
        <authorList>
            <person name="Sun J.Q."/>
            <person name="Feng J.Y."/>
        </authorList>
    </citation>
    <scope>NUCLEOTIDE SEQUENCE [LARGE SCALE GENOMIC DNA]</scope>
    <source>
        <strain evidence="4 5">HR5S32</strain>
    </source>
</reference>
<dbReference type="SUPFAM" id="SSF48317">
    <property type="entry name" value="Acid phosphatase/Vanadium-dependent haloperoxidase"/>
    <property type="match status" value="1"/>
</dbReference>
<dbReference type="SMART" id="SM00869">
    <property type="entry name" value="Autotransporter"/>
    <property type="match status" value="1"/>
</dbReference>
<evidence type="ECO:0000313" key="5">
    <source>
        <dbReference type="Proteomes" id="UP000829542"/>
    </source>
</evidence>
<dbReference type="SUPFAM" id="SSF51126">
    <property type="entry name" value="Pectin lyase-like"/>
    <property type="match status" value="1"/>
</dbReference>
<protein>
    <submittedName>
        <fullName evidence="4">Autotransporter domain-containing protein</fullName>
    </submittedName>
</protein>
<dbReference type="InterPro" id="IPR000326">
    <property type="entry name" value="PAP2/HPO"/>
</dbReference>
<dbReference type="SMART" id="SM00014">
    <property type="entry name" value="acidPPc"/>
    <property type="match status" value="1"/>
</dbReference>
<dbReference type="RefSeq" id="WP_242149444.1">
    <property type="nucleotide sequence ID" value="NZ_CP093379.1"/>
</dbReference>
<dbReference type="SUPFAM" id="SSF103515">
    <property type="entry name" value="Autotransporter"/>
    <property type="match status" value="1"/>
</dbReference>
<evidence type="ECO:0000259" key="3">
    <source>
        <dbReference type="PROSITE" id="PS51208"/>
    </source>
</evidence>
<dbReference type="PROSITE" id="PS51208">
    <property type="entry name" value="AUTOTRANSPORTER"/>
    <property type="match status" value="1"/>
</dbReference>
<name>A0ABY3X048_9GAMM</name>
<proteinExistence type="predicted"/>
<dbReference type="Pfam" id="PF12951">
    <property type="entry name" value="PATR"/>
    <property type="match status" value="1"/>
</dbReference>
<feature type="chain" id="PRO_5045110211" evidence="2">
    <location>
        <begin position="23"/>
        <end position="1021"/>
    </location>
</feature>
<keyword evidence="1 2" id="KW-0732">Signal</keyword>
<dbReference type="InterPro" id="IPR011050">
    <property type="entry name" value="Pectin_lyase_fold/virulence"/>
</dbReference>
<dbReference type="Gene3D" id="1.20.144.10">
    <property type="entry name" value="Phosphatidic acid phosphatase type 2/haloperoxidase"/>
    <property type="match status" value="1"/>
</dbReference>
<evidence type="ECO:0000313" key="4">
    <source>
        <dbReference type="EMBL" id="UNM96253.1"/>
    </source>
</evidence>
<dbReference type="NCBIfam" id="TIGR01414">
    <property type="entry name" value="autotrans_barl"/>
    <property type="match status" value="1"/>
</dbReference>
<feature type="domain" description="Autotransporter" evidence="3">
    <location>
        <begin position="742"/>
        <end position="1021"/>
    </location>
</feature>
<evidence type="ECO:0000256" key="2">
    <source>
        <dbReference type="SAM" id="SignalP"/>
    </source>
</evidence>
<accession>A0ABY3X048</accession>
<dbReference type="InterPro" id="IPR036709">
    <property type="entry name" value="Autotransporte_beta_dom_sf"/>
</dbReference>
<dbReference type="Pfam" id="PF03797">
    <property type="entry name" value="Autotransporter"/>
    <property type="match status" value="1"/>
</dbReference>
<dbReference type="InterPro" id="IPR005546">
    <property type="entry name" value="Autotransporte_beta"/>
</dbReference>
<dbReference type="InterPro" id="IPR001011">
    <property type="entry name" value="Acid_Pase_classA_bac"/>
</dbReference>
<dbReference type="PRINTS" id="PR00483">
    <property type="entry name" value="BACPHPHTASE"/>
</dbReference>
<feature type="signal peptide" evidence="2">
    <location>
        <begin position="1"/>
        <end position="22"/>
    </location>
</feature>
<dbReference type="EMBL" id="CP093379">
    <property type="protein sequence ID" value="UNM96253.1"/>
    <property type="molecule type" value="Genomic_DNA"/>
</dbReference>
<dbReference type="InterPro" id="IPR036938">
    <property type="entry name" value="PAP2/HPO_sf"/>
</dbReference>
<dbReference type="Gene3D" id="2.40.128.130">
    <property type="entry name" value="Autotransporter beta-domain"/>
    <property type="match status" value="1"/>
</dbReference>
<dbReference type="Proteomes" id="UP000829542">
    <property type="component" value="Chromosome"/>
</dbReference>
<dbReference type="InterPro" id="IPR013425">
    <property type="entry name" value="Autotrns_rpt"/>
</dbReference>
<dbReference type="InterPro" id="IPR006315">
    <property type="entry name" value="OM_autotransptr_brl_dom"/>
</dbReference>
<organism evidence="4 5">
    <name type="scientific">Ignatzschineria rhizosphaerae</name>
    <dbReference type="NCBI Taxonomy" id="2923279"/>
    <lineage>
        <taxon>Bacteria</taxon>
        <taxon>Pseudomonadati</taxon>
        <taxon>Pseudomonadota</taxon>
        <taxon>Gammaproteobacteria</taxon>
        <taxon>Cardiobacteriales</taxon>
        <taxon>Ignatzschineriaceae</taxon>
        <taxon>Ignatzschineria</taxon>
    </lineage>
</organism>
<evidence type="ECO:0000256" key="1">
    <source>
        <dbReference type="ARBA" id="ARBA00022729"/>
    </source>
</evidence>
<dbReference type="Pfam" id="PF01569">
    <property type="entry name" value="PAP2"/>
    <property type="match status" value="1"/>
</dbReference>
<keyword evidence="5" id="KW-1185">Reference proteome</keyword>
<dbReference type="NCBIfam" id="TIGR02601">
    <property type="entry name" value="autotrns_rpt"/>
    <property type="match status" value="1"/>
</dbReference>